<feature type="domain" description="Enoyl-CoA hydratase/isomerase" evidence="4">
    <location>
        <begin position="20"/>
        <end position="353"/>
    </location>
</feature>
<evidence type="ECO:0000313" key="5">
    <source>
        <dbReference type="EMBL" id="OLO10182.1"/>
    </source>
</evidence>
<dbReference type="PANTHER" id="PTHR43176">
    <property type="entry name" value="3-HYDROXYISOBUTYRYL-COA HYDROLASE-RELATED"/>
    <property type="match status" value="1"/>
</dbReference>
<comment type="caution">
    <text evidence="5">The sequence shown here is derived from an EMBL/GenBank/DDBJ whole genome shotgun (WGS) entry which is preliminary data.</text>
</comment>
<dbReference type="PANTHER" id="PTHR43176:SF3">
    <property type="entry name" value="3-HYDROXYISOBUTYRYL-COA HYDROLASE, MITOCHONDRIAL"/>
    <property type="match status" value="1"/>
</dbReference>
<dbReference type="InterPro" id="IPR029045">
    <property type="entry name" value="ClpP/crotonase-like_dom_sf"/>
</dbReference>
<dbReference type="STRING" id="223900.GCA_000821045_01226"/>
<reference evidence="5 6" key="1">
    <citation type="submission" date="2016-12" db="EMBL/GenBank/DDBJ databases">
        <title>Draft genome sequences of strains Salinicola socius SMB35, Salinicola sp. MH3R3-1 and Chromohalobacter sp. SMB17 from the Verkhnekamsk potash mining region of Russia.</title>
        <authorList>
            <person name="Mavrodi D.V."/>
            <person name="Olsson B.E."/>
            <person name="Korsakova E.S."/>
            <person name="Pyankova A."/>
            <person name="Mavrodi O.V."/>
            <person name="Plotnikova E.G."/>
        </authorList>
    </citation>
    <scope>NUCLEOTIDE SEQUENCE [LARGE SCALE GENOMIC DNA]</scope>
    <source>
        <strain evidence="5 6">SMB17</strain>
    </source>
</reference>
<dbReference type="GO" id="GO:0006574">
    <property type="term" value="P:L-valine catabolic process"/>
    <property type="evidence" value="ECO:0007669"/>
    <property type="project" value="TreeGrafter"/>
</dbReference>
<dbReference type="GO" id="GO:0005829">
    <property type="term" value="C:cytosol"/>
    <property type="evidence" value="ECO:0007669"/>
    <property type="project" value="TreeGrafter"/>
</dbReference>
<dbReference type="Gene3D" id="3.90.226.10">
    <property type="entry name" value="2-enoyl-CoA Hydratase, Chain A, domain 1"/>
    <property type="match status" value="1"/>
</dbReference>
<dbReference type="Proteomes" id="UP000186806">
    <property type="component" value="Unassembled WGS sequence"/>
</dbReference>
<sequence>MTESEILFEERPTRDGGCLGIATLNAPGSLNALSLAMITALHAKLDAWAEDVSVHAVWLQGMGDKAFCAGGDVVALYRAMTTSPGDEGEAARAYFGAEYRLDHFLHHYPKPLVVWGDGVAMGGGLGLLVAADHRIVTDTSRLAMPEISIGLYPDVGASWFFQRMPRGVGLYLGVTGAQLNARDALELGLADRVIASEARQDVLKALENADYRHPQQAVREVLRGFENRALAPEAEVMPRLDHLQVLSDAADITQVVRRILDDPREDAWLAANRARLAAGCPATAHLVWRMLCRHRHGSLAETFRDELMLSVQCCRHTELAEGIRALLIDKDRTPQWAYTDVANVPASYIDGFFMPLWDAETHPLADL</sequence>
<evidence type="ECO:0000256" key="2">
    <source>
        <dbReference type="ARBA" id="ARBA00011915"/>
    </source>
</evidence>
<accession>A0A1Q8T934</accession>
<dbReference type="Pfam" id="PF16113">
    <property type="entry name" value="ECH_2"/>
    <property type="match status" value="1"/>
</dbReference>
<dbReference type="AlphaFoldDB" id="A0A1Q8T934"/>
<organism evidence="5 6">
    <name type="scientific">Chromohalobacter japonicus</name>
    <dbReference type="NCBI Taxonomy" id="223900"/>
    <lineage>
        <taxon>Bacteria</taxon>
        <taxon>Pseudomonadati</taxon>
        <taxon>Pseudomonadota</taxon>
        <taxon>Gammaproteobacteria</taxon>
        <taxon>Oceanospirillales</taxon>
        <taxon>Halomonadaceae</taxon>
        <taxon>Chromohalobacter</taxon>
    </lineage>
</organism>
<dbReference type="CDD" id="cd06558">
    <property type="entry name" value="crotonase-like"/>
    <property type="match status" value="1"/>
</dbReference>
<evidence type="ECO:0000256" key="3">
    <source>
        <dbReference type="ARBA" id="ARBA00022801"/>
    </source>
</evidence>
<gene>
    <name evidence="5" type="ORF">BTW10_15930</name>
</gene>
<dbReference type="RefSeq" id="WP_075370253.1">
    <property type="nucleotide sequence ID" value="NZ_MSDQ01000041.1"/>
</dbReference>
<proteinExistence type="predicted"/>
<keyword evidence="6" id="KW-1185">Reference proteome</keyword>
<comment type="catalytic activity">
    <reaction evidence="1">
        <text>3-hydroxy-2-methylpropanoyl-CoA + H2O = 3-hydroxy-2-methylpropanoate + CoA + H(+)</text>
        <dbReference type="Rhea" id="RHEA:20888"/>
        <dbReference type="ChEBI" id="CHEBI:11805"/>
        <dbReference type="ChEBI" id="CHEBI:15377"/>
        <dbReference type="ChEBI" id="CHEBI:15378"/>
        <dbReference type="ChEBI" id="CHEBI:57287"/>
        <dbReference type="ChEBI" id="CHEBI:57340"/>
        <dbReference type="EC" id="3.1.2.4"/>
    </reaction>
</comment>
<evidence type="ECO:0000256" key="1">
    <source>
        <dbReference type="ARBA" id="ARBA00001709"/>
    </source>
</evidence>
<name>A0A1Q8T934_9GAMM</name>
<dbReference type="InterPro" id="IPR032259">
    <property type="entry name" value="HIBYL-CoA-H"/>
</dbReference>
<evidence type="ECO:0000313" key="6">
    <source>
        <dbReference type="Proteomes" id="UP000186806"/>
    </source>
</evidence>
<dbReference type="InterPro" id="IPR045004">
    <property type="entry name" value="ECH_dom"/>
</dbReference>
<protein>
    <recommendedName>
        <fullName evidence="2">3-hydroxyisobutyryl-CoA hydrolase</fullName>
        <ecNumber evidence="2">3.1.2.4</ecNumber>
    </recommendedName>
</protein>
<dbReference type="SUPFAM" id="SSF52096">
    <property type="entry name" value="ClpP/crotonase"/>
    <property type="match status" value="1"/>
</dbReference>
<dbReference type="EMBL" id="MSDQ01000041">
    <property type="protein sequence ID" value="OLO10182.1"/>
    <property type="molecule type" value="Genomic_DNA"/>
</dbReference>
<evidence type="ECO:0000259" key="4">
    <source>
        <dbReference type="Pfam" id="PF16113"/>
    </source>
</evidence>
<keyword evidence="3" id="KW-0378">Hydrolase</keyword>
<dbReference type="EC" id="3.1.2.4" evidence="2"/>
<dbReference type="NCBIfam" id="NF004127">
    <property type="entry name" value="PRK05617.1"/>
    <property type="match status" value="1"/>
</dbReference>
<dbReference type="GO" id="GO:0003860">
    <property type="term" value="F:3-hydroxyisobutyryl-CoA hydrolase activity"/>
    <property type="evidence" value="ECO:0007669"/>
    <property type="project" value="UniProtKB-EC"/>
</dbReference>